<dbReference type="GO" id="GO:0008725">
    <property type="term" value="F:DNA-3-methyladenine glycosylase activity"/>
    <property type="evidence" value="ECO:0007669"/>
    <property type="project" value="TreeGrafter"/>
</dbReference>
<comment type="similarity">
    <text evidence="2">Belongs to the alkylbase DNA glycosidase AlkA family.</text>
</comment>
<organism evidence="7 8">
    <name type="scientific">Portibacter lacus</name>
    <dbReference type="NCBI Taxonomy" id="1099794"/>
    <lineage>
        <taxon>Bacteria</taxon>
        <taxon>Pseudomonadati</taxon>
        <taxon>Bacteroidota</taxon>
        <taxon>Saprospiria</taxon>
        <taxon>Saprospirales</taxon>
        <taxon>Haliscomenobacteraceae</taxon>
        <taxon>Portibacter</taxon>
    </lineage>
</organism>
<accession>A0AA37SSM6</accession>
<comment type="catalytic activity">
    <reaction evidence="1">
        <text>Hydrolysis of alkylated DNA, releasing 3-methyladenine, 3-methylguanine, 7-methylguanine and 7-methyladenine.</text>
        <dbReference type="EC" id="3.2.2.21"/>
    </reaction>
</comment>
<reference evidence="7" key="2">
    <citation type="submission" date="2023-01" db="EMBL/GenBank/DDBJ databases">
        <title>Draft genome sequence of Portibacter lacus strain NBRC 108769.</title>
        <authorList>
            <person name="Sun Q."/>
            <person name="Mori K."/>
        </authorList>
    </citation>
    <scope>NUCLEOTIDE SEQUENCE</scope>
    <source>
        <strain evidence="7">NBRC 108769</strain>
    </source>
</reference>
<evidence type="ECO:0000256" key="3">
    <source>
        <dbReference type="ARBA" id="ARBA00012000"/>
    </source>
</evidence>
<dbReference type="Pfam" id="PF00730">
    <property type="entry name" value="HhH-GPD"/>
    <property type="match status" value="1"/>
</dbReference>
<evidence type="ECO:0000313" key="7">
    <source>
        <dbReference type="EMBL" id="GLR18984.1"/>
    </source>
</evidence>
<dbReference type="GO" id="GO:0032131">
    <property type="term" value="F:alkylated DNA binding"/>
    <property type="evidence" value="ECO:0007669"/>
    <property type="project" value="TreeGrafter"/>
</dbReference>
<dbReference type="CDD" id="cd00056">
    <property type="entry name" value="ENDO3c"/>
    <property type="match status" value="1"/>
</dbReference>
<dbReference type="PANTHER" id="PTHR43003">
    <property type="entry name" value="DNA-3-METHYLADENINE GLYCOSYLASE"/>
    <property type="match status" value="1"/>
</dbReference>
<evidence type="ECO:0000259" key="6">
    <source>
        <dbReference type="SMART" id="SM00478"/>
    </source>
</evidence>
<comment type="caution">
    <text evidence="7">The sequence shown here is derived from an EMBL/GenBank/DDBJ whole genome shotgun (WGS) entry which is preliminary data.</text>
</comment>
<dbReference type="SUPFAM" id="SSF48150">
    <property type="entry name" value="DNA-glycosylase"/>
    <property type="match status" value="1"/>
</dbReference>
<proteinExistence type="inferred from homology"/>
<feature type="domain" description="HhH-GPD" evidence="6">
    <location>
        <begin position="40"/>
        <end position="196"/>
    </location>
</feature>
<dbReference type="RefSeq" id="WP_235292929.1">
    <property type="nucleotide sequence ID" value="NZ_BSOH01000023.1"/>
</dbReference>
<dbReference type="SMART" id="SM00478">
    <property type="entry name" value="ENDO3c"/>
    <property type="match status" value="1"/>
</dbReference>
<keyword evidence="8" id="KW-1185">Reference proteome</keyword>
<sequence>MKEVINVLKKDRVLRTILHIDINIPYFDGDVNAYLYSSIISQQLSTKAADAIYNRFLNHFDGSSPTPETILNTDKDTLRVLGLSKAKTNYIQNVAAYFLEKNTDEAFWLQKTNDEIIKELTQIKGVGVWTVQMVLIFCLARKDVFPILDLGVRNSMIDLYKVEGDKKTINHKLNTIADGYRPYRTIASLYLWAWRNIGNKK</sequence>
<dbReference type="InterPro" id="IPR051912">
    <property type="entry name" value="Alkylbase_DNA_Glycosylase/TA"/>
</dbReference>
<dbReference type="InterPro" id="IPR011257">
    <property type="entry name" value="DNA_glycosylase"/>
</dbReference>
<dbReference type="Gene3D" id="1.10.340.30">
    <property type="entry name" value="Hypothetical protein, domain 2"/>
    <property type="match status" value="1"/>
</dbReference>
<evidence type="ECO:0000256" key="1">
    <source>
        <dbReference type="ARBA" id="ARBA00000086"/>
    </source>
</evidence>
<evidence type="ECO:0000256" key="5">
    <source>
        <dbReference type="ARBA" id="ARBA00023204"/>
    </source>
</evidence>
<dbReference type="InterPro" id="IPR003265">
    <property type="entry name" value="HhH-GPD_domain"/>
</dbReference>
<dbReference type="FunFam" id="1.10.340.30:FF:000004">
    <property type="entry name" value="DNA-3-methyladenine glycosylase II"/>
    <property type="match status" value="1"/>
</dbReference>
<dbReference type="Proteomes" id="UP001156666">
    <property type="component" value="Unassembled WGS sequence"/>
</dbReference>
<dbReference type="GO" id="GO:0032993">
    <property type="term" value="C:protein-DNA complex"/>
    <property type="evidence" value="ECO:0007669"/>
    <property type="project" value="TreeGrafter"/>
</dbReference>
<gene>
    <name evidence="7" type="ORF">GCM10007940_36000</name>
</gene>
<dbReference type="EMBL" id="BSOH01000023">
    <property type="protein sequence ID" value="GLR18984.1"/>
    <property type="molecule type" value="Genomic_DNA"/>
</dbReference>
<evidence type="ECO:0000256" key="4">
    <source>
        <dbReference type="ARBA" id="ARBA00022763"/>
    </source>
</evidence>
<dbReference type="GO" id="GO:0006285">
    <property type="term" value="P:base-excision repair, AP site formation"/>
    <property type="evidence" value="ECO:0007669"/>
    <property type="project" value="TreeGrafter"/>
</dbReference>
<keyword evidence="5" id="KW-0234">DNA repair</keyword>
<evidence type="ECO:0000256" key="2">
    <source>
        <dbReference type="ARBA" id="ARBA00010817"/>
    </source>
</evidence>
<keyword evidence="4" id="KW-0227">DNA damage</keyword>
<dbReference type="PANTHER" id="PTHR43003:SF5">
    <property type="entry name" value="DNA-3-METHYLADENINE GLYCOSYLASE"/>
    <property type="match status" value="1"/>
</dbReference>
<evidence type="ECO:0000313" key="8">
    <source>
        <dbReference type="Proteomes" id="UP001156666"/>
    </source>
</evidence>
<name>A0AA37SSM6_9BACT</name>
<dbReference type="GO" id="GO:0006307">
    <property type="term" value="P:DNA alkylation repair"/>
    <property type="evidence" value="ECO:0007669"/>
    <property type="project" value="TreeGrafter"/>
</dbReference>
<dbReference type="EC" id="3.2.2.21" evidence="3"/>
<protein>
    <recommendedName>
        <fullName evidence="3">DNA-3-methyladenine glycosylase II</fullName>
        <ecNumber evidence="3">3.2.2.21</ecNumber>
    </recommendedName>
</protein>
<reference evidence="7" key="1">
    <citation type="journal article" date="2014" name="Int. J. Syst. Evol. Microbiol.">
        <title>Complete genome sequence of Corynebacterium casei LMG S-19264T (=DSM 44701T), isolated from a smear-ripened cheese.</title>
        <authorList>
            <consortium name="US DOE Joint Genome Institute (JGI-PGF)"/>
            <person name="Walter F."/>
            <person name="Albersmeier A."/>
            <person name="Kalinowski J."/>
            <person name="Ruckert C."/>
        </authorList>
    </citation>
    <scope>NUCLEOTIDE SEQUENCE</scope>
    <source>
        <strain evidence="7">NBRC 108769</strain>
    </source>
</reference>
<dbReference type="GO" id="GO:0043916">
    <property type="term" value="F:DNA-7-methylguanine glycosylase activity"/>
    <property type="evidence" value="ECO:0007669"/>
    <property type="project" value="TreeGrafter"/>
</dbReference>
<dbReference type="AlphaFoldDB" id="A0AA37SSM6"/>
<dbReference type="Gene3D" id="1.10.1670.40">
    <property type="match status" value="1"/>
</dbReference>